<accession>A0A562XBL7</accession>
<dbReference type="RefSeq" id="WP_111975433.1">
    <property type="nucleotide sequence ID" value="NZ_VOAP01000016.1"/>
</dbReference>
<dbReference type="EMBL" id="VOAP01000016">
    <property type="protein sequence ID" value="TWO19540.1"/>
    <property type="molecule type" value="Genomic_DNA"/>
</dbReference>
<evidence type="ECO:0000313" key="1">
    <source>
        <dbReference type="EMBL" id="TWO19540.1"/>
    </source>
</evidence>
<sequence length="110" mass="13022">MQDLHINLTEQDYKTLQKLSTKYGVSKSNIIRKLLRDEKYTKTLEQIEIKNEIIAEFLLELVHIGKNINQIAYHLNINIFENNLENKIAEHLTQIKKICDETQKQIRSTK</sequence>
<dbReference type="Gene3D" id="1.10.1220.10">
    <property type="entry name" value="Met repressor-like"/>
    <property type="match status" value="1"/>
</dbReference>
<comment type="caution">
    <text evidence="1">The sequence shown here is derived from an EMBL/GenBank/DDBJ whole genome shotgun (WGS) entry which is preliminary data.</text>
</comment>
<proteinExistence type="predicted"/>
<protein>
    <submittedName>
        <fullName evidence="1">Plasmid mobilization relaxosome protein MobC</fullName>
    </submittedName>
</protein>
<evidence type="ECO:0000313" key="2">
    <source>
        <dbReference type="Proteomes" id="UP000321812"/>
    </source>
</evidence>
<dbReference type="GO" id="GO:0006355">
    <property type="term" value="P:regulation of DNA-templated transcription"/>
    <property type="evidence" value="ECO:0007669"/>
    <property type="project" value="InterPro"/>
</dbReference>
<dbReference type="InterPro" id="IPR013321">
    <property type="entry name" value="Arc_rbn_hlx_hlx"/>
</dbReference>
<gene>
    <name evidence="1" type="ORF">YZ82_05405</name>
</gene>
<dbReference type="AlphaFoldDB" id="A0A562XBL7"/>
<reference evidence="1 2" key="1">
    <citation type="submission" date="2019-07" db="EMBL/GenBank/DDBJ databases">
        <title>Rapid identification of Enteric Bacteria from Whole Genome Sequences (WGS) using Average Nucleotide Identity (ANI).</title>
        <authorList>
            <person name="Lane C."/>
        </authorList>
    </citation>
    <scope>NUCLEOTIDE SEQUENCE [LARGE SCALE GENOMIC DNA]</scope>
    <source>
        <strain evidence="1 2">D2411</strain>
    </source>
</reference>
<dbReference type="Proteomes" id="UP000321812">
    <property type="component" value="Unassembled WGS sequence"/>
</dbReference>
<organism evidence="1 2">
    <name type="scientific">Campylobacter hyointestinalis</name>
    <dbReference type="NCBI Taxonomy" id="198"/>
    <lineage>
        <taxon>Bacteria</taxon>
        <taxon>Pseudomonadati</taxon>
        <taxon>Campylobacterota</taxon>
        <taxon>Epsilonproteobacteria</taxon>
        <taxon>Campylobacterales</taxon>
        <taxon>Campylobacteraceae</taxon>
        <taxon>Campylobacter</taxon>
    </lineage>
</organism>
<name>A0A562XBL7_CAMHY</name>